<comment type="caution">
    <text evidence="3">The sequence shown here is derived from an EMBL/GenBank/DDBJ whole genome shotgun (WGS) entry which is preliminary data.</text>
</comment>
<dbReference type="GeneID" id="39746531"/>
<proteinExistence type="predicted"/>
<keyword evidence="2" id="KW-0472">Membrane</keyword>
<evidence type="ECO:0000313" key="4">
    <source>
        <dbReference type="Proteomes" id="UP000195521"/>
    </source>
</evidence>
<feature type="transmembrane region" description="Helical" evidence="2">
    <location>
        <begin position="432"/>
        <end position="452"/>
    </location>
</feature>
<feature type="transmembrane region" description="Helical" evidence="2">
    <location>
        <begin position="464"/>
        <end position="485"/>
    </location>
</feature>
<accession>A0A1Y1JBB8</accession>
<reference evidence="4" key="1">
    <citation type="submission" date="2017-04" db="EMBL/GenBank/DDBJ databases">
        <title>Plasmodium gonderi genome.</title>
        <authorList>
            <person name="Arisue N."/>
            <person name="Honma H."/>
            <person name="Kawai S."/>
            <person name="Tougan T."/>
            <person name="Tanabe K."/>
            <person name="Horii T."/>
        </authorList>
    </citation>
    <scope>NUCLEOTIDE SEQUENCE [LARGE SCALE GENOMIC DNA]</scope>
    <source>
        <strain evidence="4">ATCC 30045</strain>
    </source>
</reference>
<feature type="transmembrane region" description="Helical" evidence="2">
    <location>
        <begin position="364"/>
        <end position="384"/>
    </location>
</feature>
<organism evidence="3 4">
    <name type="scientific">Plasmodium gonderi</name>
    <dbReference type="NCBI Taxonomy" id="77519"/>
    <lineage>
        <taxon>Eukaryota</taxon>
        <taxon>Sar</taxon>
        <taxon>Alveolata</taxon>
        <taxon>Apicomplexa</taxon>
        <taxon>Aconoidasida</taxon>
        <taxon>Haemosporida</taxon>
        <taxon>Plasmodiidae</taxon>
        <taxon>Plasmodium</taxon>
        <taxon>Plasmodium (Plasmodium)</taxon>
    </lineage>
</organism>
<evidence type="ECO:0000313" key="3">
    <source>
        <dbReference type="EMBL" id="GAW79819.1"/>
    </source>
</evidence>
<protein>
    <submittedName>
        <fullName evidence="3">Uncharacterized protein</fullName>
    </submittedName>
</protein>
<feature type="region of interest" description="Disordered" evidence="1">
    <location>
        <begin position="1"/>
        <end position="43"/>
    </location>
</feature>
<dbReference type="Proteomes" id="UP000195521">
    <property type="component" value="Unassembled WGS sequence"/>
</dbReference>
<evidence type="ECO:0000256" key="2">
    <source>
        <dbReference type="SAM" id="Phobius"/>
    </source>
</evidence>
<dbReference type="AlphaFoldDB" id="A0A1Y1JBB8"/>
<keyword evidence="4" id="KW-1185">Reference proteome</keyword>
<dbReference type="OrthoDB" id="378278at2759"/>
<keyword evidence="2" id="KW-0812">Transmembrane</keyword>
<dbReference type="EMBL" id="BDQF01000006">
    <property type="protein sequence ID" value="GAW79819.1"/>
    <property type="molecule type" value="Genomic_DNA"/>
</dbReference>
<feature type="compositionally biased region" description="Basic and acidic residues" evidence="1">
    <location>
        <begin position="1"/>
        <end position="13"/>
    </location>
</feature>
<feature type="transmembrane region" description="Helical" evidence="2">
    <location>
        <begin position="532"/>
        <end position="556"/>
    </location>
</feature>
<evidence type="ECO:0000256" key="1">
    <source>
        <dbReference type="SAM" id="MobiDB-lite"/>
    </source>
</evidence>
<feature type="compositionally biased region" description="Low complexity" evidence="1">
    <location>
        <begin position="27"/>
        <end position="38"/>
    </location>
</feature>
<dbReference type="OMA" id="MCALLPY"/>
<sequence>MSTTDGDLKKKNLWDSPHVSVSKGHANRNTFSNNNDNNMNKKNEKSNLLHNEYKETVQFENFPNGNNNVSIYYDNEEDIIDSIMNDDDDIFGIRENTFSNKNLKTVNLSDMKRARENGIQDDRNSNVNENFNSTTSYNDHMENNKTNNSFNFSTLENVNNQMRNVETSVSLPFFYNQNVNGNRNSSIYHQKDFFEKEFNNTGEVTEMNSQNVPSGKMNIIDLNDNTNVDGIGFDMGMNNSRDMDDDGNGNNSSFDIFPFFKSMNSIRSKVLHYYNVDNDVIIYRLMCALIPYLKVDKRYDSMRSFDDIEKNVNELSVSKSYKENESALESEIDDENANIRKISNVNDAFDYYDNKLSIEKNPDIYGFVWLNIFISFTFFFIFNLKNLFFSDSPLSSGDDNISLSDSTLRSEEINKKIYISENKLNILNNTLIFLYLHNILTPLVIYVTNYFVMKKICPVKLSFLISLMSYNNVILFPIILIYKFTLIHTTISFICFLLNLLRFFIFVYYIVSSLFYIHKYTIRSFSNNFSDNVIYLNYSIFLFSYVFFYLLLYSYVFNYL</sequence>
<feature type="transmembrane region" description="Helical" evidence="2">
    <location>
        <begin position="491"/>
        <end position="511"/>
    </location>
</feature>
<keyword evidence="2" id="KW-1133">Transmembrane helix</keyword>
<dbReference type="RefSeq" id="XP_028542408.1">
    <property type="nucleotide sequence ID" value="XM_028686607.1"/>
</dbReference>
<gene>
    <name evidence="3" type="ORF">PGO_052290</name>
</gene>
<name>A0A1Y1JBB8_PLAGO</name>